<evidence type="ECO:0000313" key="2">
    <source>
        <dbReference type="EMBL" id="TYB72385.1"/>
    </source>
</evidence>
<dbReference type="RefSeq" id="WP_066251590.1">
    <property type="nucleotide sequence ID" value="NZ_VSKL01000004.1"/>
</dbReference>
<protein>
    <submittedName>
        <fullName evidence="2">Uncharacterized protein</fullName>
    </submittedName>
</protein>
<sequence length="126" mass="14296">MKAAFFKLPEYYLIILAVLAGYSPPFTMNPIFIAIVGILILQIIFKNRISGIALGILFFLANLYFLGALLSEFNEFTEFNNHAKQILFVGLTIWIVNIILSLIMIYKYATNNVKKSSQIELDQQGI</sequence>
<comment type="caution">
    <text evidence="2">The sequence shown here is derived from an EMBL/GenBank/DDBJ whole genome shotgun (WGS) entry which is preliminary data.</text>
</comment>
<keyword evidence="1" id="KW-1133">Transmembrane helix</keyword>
<evidence type="ECO:0000256" key="1">
    <source>
        <dbReference type="SAM" id="Phobius"/>
    </source>
</evidence>
<dbReference type="EMBL" id="VSKL01000004">
    <property type="protein sequence ID" value="TYB72385.1"/>
    <property type="molecule type" value="Genomic_DNA"/>
</dbReference>
<dbReference type="OrthoDB" id="1447691at2"/>
<evidence type="ECO:0000313" key="3">
    <source>
        <dbReference type="Proteomes" id="UP000324358"/>
    </source>
</evidence>
<keyword evidence="1" id="KW-0472">Membrane</keyword>
<feature type="transmembrane region" description="Helical" evidence="1">
    <location>
        <begin position="12"/>
        <end position="45"/>
    </location>
</feature>
<accession>A0A5D0QU04</accession>
<reference evidence="2 3" key="1">
    <citation type="submission" date="2019-08" db="EMBL/GenBank/DDBJ databases">
        <title>Genomes of Antarctic Bizionia species.</title>
        <authorList>
            <person name="Bowman J.P."/>
        </authorList>
    </citation>
    <scope>NUCLEOTIDE SEQUENCE [LARGE SCALE GENOMIC DNA]</scope>
    <source>
        <strain evidence="2 3">APA-1</strain>
    </source>
</reference>
<organism evidence="2 3">
    <name type="scientific">Bizionia algoritergicola</name>
    <dbReference type="NCBI Taxonomy" id="291187"/>
    <lineage>
        <taxon>Bacteria</taxon>
        <taxon>Pseudomonadati</taxon>
        <taxon>Bacteroidota</taxon>
        <taxon>Flavobacteriia</taxon>
        <taxon>Flavobacteriales</taxon>
        <taxon>Flavobacteriaceae</taxon>
        <taxon>Bizionia</taxon>
    </lineage>
</organism>
<feature type="transmembrane region" description="Helical" evidence="1">
    <location>
        <begin position="52"/>
        <end position="73"/>
    </location>
</feature>
<feature type="transmembrane region" description="Helical" evidence="1">
    <location>
        <begin position="85"/>
        <end position="106"/>
    </location>
</feature>
<proteinExistence type="predicted"/>
<keyword evidence="3" id="KW-1185">Reference proteome</keyword>
<keyword evidence="1" id="KW-0812">Transmembrane</keyword>
<dbReference type="Proteomes" id="UP000324358">
    <property type="component" value="Unassembled WGS sequence"/>
</dbReference>
<dbReference type="AlphaFoldDB" id="A0A5D0QU04"/>
<name>A0A5D0QU04_9FLAO</name>
<gene>
    <name evidence="2" type="ORF">ES675_11520</name>
</gene>